<reference evidence="2 3" key="1">
    <citation type="journal article" date="2003" name="Int. J. Syst. Evol. Microbiol.">
        <title>Halobacillus salinus sp. nov., isolated from a salt lake on the coast of the East Sea in Korea.</title>
        <authorList>
            <person name="Yoon J.H."/>
            <person name="Kang K.H."/>
            <person name="Park Y.H."/>
        </authorList>
    </citation>
    <scope>NUCLEOTIDE SEQUENCE [LARGE SCALE GENOMIC DNA]</scope>
    <source>
        <strain evidence="2 3">HSL-3</strain>
    </source>
</reference>
<dbReference type="Proteomes" id="UP000297982">
    <property type="component" value="Unassembled WGS sequence"/>
</dbReference>
<evidence type="ECO:0000313" key="3">
    <source>
        <dbReference type="Proteomes" id="UP000297982"/>
    </source>
</evidence>
<name>A0A4Z0GZ55_9BACI</name>
<organism evidence="2 3">
    <name type="scientific">Halobacillus salinus</name>
    <dbReference type="NCBI Taxonomy" id="192814"/>
    <lineage>
        <taxon>Bacteria</taxon>
        <taxon>Bacillati</taxon>
        <taxon>Bacillota</taxon>
        <taxon>Bacilli</taxon>
        <taxon>Bacillales</taxon>
        <taxon>Bacillaceae</taxon>
        <taxon>Halobacillus</taxon>
    </lineage>
</organism>
<proteinExistence type="predicted"/>
<dbReference type="STRING" id="192814.GCA_900166575_00338"/>
<dbReference type="RefSeq" id="WP_135326199.1">
    <property type="nucleotide sequence ID" value="NZ_SRJC01000001.1"/>
</dbReference>
<dbReference type="AlphaFoldDB" id="A0A4Z0GZ55"/>
<evidence type="ECO:0000256" key="1">
    <source>
        <dbReference type="SAM" id="Phobius"/>
    </source>
</evidence>
<feature type="transmembrane region" description="Helical" evidence="1">
    <location>
        <begin position="77"/>
        <end position="98"/>
    </location>
</feature>
<comment type="caution">
    <text evidence="2">The sequence shown here is derived from an EMBL/GenBank/DDBJ whole genome shotgun (WGS) entry which is preliminary data.</text>
</comment>
<feature type="transmembrane region" description="Helical" evidence="1">
    <location>
        <begin position="48"/>
        <end position="65"/>
    </location>
</feature>
<protein>
    <submittedName>
        <fullName evidence="2">Uncharacterized protein</fullName>
    </submittedName>
</protein>
<keyword evidence="1" id="KW-1133">Transmembrane helix</keyword>
<keyword evidence="1" id="KW-0472">Membrane</keyword>
<keyword evidence="1" id="KW-0812">Transmembrane</keyword>
<gene>
    <name evidence="2" type="ORF">E4663_00225</name>
</gene>
<sequence>MKEFLVYTAVSILATQLVFGSIILLIGSHMMNFYEKITFYKPGSAGKKAYNIIIVLLFGAGYYLYDKLYKFHWMLRKFLFALVIFTFAIIHVITIYVLTEIGY</sequence>
<keyword evidence="3" id="KW-1185">Reference proteome</keyword>
<evidence type="ECO:0000313" key="2">
    <source>
        <dbReference type="EMBL" id="TGB03468.1"/>
    </source>
</evidence>
<accession>A0A4Z0GZ55</accession>
<feature type="transmembrane region" description="Helical" evidence="1">
    <location>
        <begin position="6"/>
        <end position="27"/>
    </location>
</feature>
<dbReference type="EMBL" id="SRJC01000001">
    <property type="protein sequence ID" value="TGB03468.1"/>
    <property type="molecule type" value="Genomic_DNA"/>
</dbReference>